<evidence type="ECO:0000313" key="3">
    <source>
        <dbReference type="EMBL" id="AMT94715.1"/>
    </source>
</evidence>
<dbReference type="SUPFAM" id="SSF55447">
    <property type="entry name" value="CO dehydrogenase flavoprotein C-terminal domain-like"/>
    <property type="match status" value="1"/>
</dbReference>
<dbReference type="SMART" id="SM01092">
    <property type="entry name" value="CO_deh_flav_C"/>
    <property type="match status" value="1"/>
</dbReference>
<evidence type="ECO:0000259" key="2">
    <source>
        <dbReference type="PROSITE" id="PS51387"/>
    </source>
</evidence>
<dbReference type="InterPro" id="IPR051312">
    <property type="entry name" value="Diverse_Substr_Oxidored"/>
</dbReference>
<proteinExistence type="predicted"/>
<dbReference type="GO" id="GO:0071949">
    <property type="term" value="F:FAD binding"/>
    <property type="evidence" value="ECO:0007669"/>
    <property type="project" value="InterPro"/>
</dbReference>
<reference evidence="4" key="1">
    <citation type="submission" date="2016-03" db="EMBL/GenBank/DDBJ databases">
        <authorList>
            <person name="Ploux O."/>
        </authorList>
    </citation>
    <scope>NUCLEOTIDE SEQUENCE [LARGE SCALE GENOMIC DNA]</scope>
    <source>
        <strain evidence="4">BS258</strain>
    </source>
</reference>
<dbReference type="GO" id="GO:0016491">
    <property type="term" value="F:oxidoreductase activity"/>
    <property type="evidence" value="ECO:0007669"/>
    <property type="project" value="UniProtKB-KW"/>
</dbReference>
<dbReference type="EMBL" id="CP014869">
    <property type="protein sequence ID" value="AMT94715.1"/>
    <property type="molecule type" value="Genomic_DNA"/>
</dbReference>
<dbReference type="PANTHER" id="PTHR42659">
    <property type="entry name" value="XANTHINE DEHYDROGENASE SUBUNIT C-RELATED"/>
    <property type="match status" value="1"/>
</dbReference>
<accession>A0A142NPL2</accession>
<dbReference type="Gene3D" id="3.30.43.10">
    <property type="entry name" value="Uridine Diphospho-n-acetylenolpyruvylglucosamine Reductase, domain 2"/>
    <property type="match status" value="1"/>
</dbReference>
<feature type="domain" description="FAD-binding PCMH-type" evidence="2">
    <location>
        <begin position="1"/>
        <end position="223"/>
    </location>
</feature>
<dbReference type="Pfam" id="PF03450">
    <property type="entry name" value="CO_deh_flav_C"/>
    <property type="match status" value="1"/>
</dbReference>
<dbReference type="InterPro" id="IPR016166">
    <property type="entry name" value="FAD-bd_PCMH"/>
</dbReference>
<gene>
    <name evidence="3" type="ORF">A2T55_13955</name>
</gene>
<protein>
    <submittedName>
        <fullName evidence="3">Molybdopterin dehydrogenase</fullName>
    </submittedName>
</protein>
<dbReference type="Gene3D" id="3.30.465.10">
    <property type="match status" value="2"/>
</dbReference>
<evidence type="ECO:0000256" key="1">
    <source>
        <dbReference type="ARBA" id="ARBA00023002"/>
    </source>
</evidence>
<dbReference type="PROSITE" id="PS51387">
    <property type="entry name" value="FAD_PCMH"/>
    <property type="match status" value="1"/>
</dbReference>
<dbReference type="Pfam" id="PF00941">
    <property type="entry name" value="FAD_binding_5"/>
    <property type="match status" value="1"/>
</dbReference>
<dbReference type="InterPro" id="IPR036683">
    <property type="entry name" value="CO_DH_flav_C_dom_sf"/>
</dbReference>
<keyword evidence="1" id="KW-0560">Oxidoreductase</keyword>
<dbReference type="SUPFAM" id="SSF56176">
    <property type="entry name" value="FAD-binding/transporter-associated domain-like"/>
    <property type="match status" value="1"/>
</dbReference>
<dbReference type="InterPro" id="IPR002346">
    <property type="entry name" value="Mopterin_DH_FAD-bd"/>
</dbReference>
<evidence type="ECO:0000313" key="4">
    <source>
        <dbReference type="Proteomes" id="UP000075950"/>
    </source>
</evidence>
<dbReference type="PANTHER" id="PTHR42659:SF1">
    <property type="entry name" value="OXIDOREDUCTASE"/>
    <property type="match status" value="1"/>
</dbReference>
<dbReference type="InterPro" id="IPR005107">
    <property type="entry name" value="CO_DH_flav_C"/>
</dbReference>
<name>A0A142NPL2_BRELN</name>
<dbReference type="Proteomes" id="UP000075950">
    <property type="component" value="Chromosome"/>
</dbReference>
<dbReference type="AlphaFoldDB" id="A0A142NPL2"/>
<dbReference type="InterPro" id="IPR036318">
    <property type="entry name" value="FAD-bd_PCMH-like_sf"/>
</dbReference>
<sequence>MNPFDYERAADAAGAVTTVTDRPDAVFLAGGTNLVDHLKLGVAEPGLVVDINRLELTEIEALDDGGLRIGAMVRNSDAAADPRIRRDYPMLSRALLSGASGQLRNAATMGGNLLQRTRCVYFQDTSTPCNKREPGAGGCSAIGGYTRYHAILGASADCVATHPSDMAVALAALDATVVVLGATGERRIPVTELHRLPGDRPEQDTVLEHGELITALELPPPRPGASTYRKIRDRASYAFALVSVAARVDVDTAGRAPVIREAAIALGGVAHKPWRAHAAEAVLRGAEPTAETFLAAADAELEAAEPLDGNRFKVQMTRGAVCTVLAELTGVPEALPESTTEDTHE</sequence>
<dbReference type="InterPro" id="IPR016169">
    <property type="entry name" value="FAD-bd_PCMH_sub2"/>
</dbReference>
<organism evidence="3 4">
    <name type="scientific">Brevibacterium linens</name>
    <dbReference type="NCBI Taxonomy" id="1703"/>
    <lineage>
        <taxon>Bacteria</taxon>
        <taxon>Bacillati</taxon>
        <taxon>Actinomycetota</taxon>
        <taxon>Actinomycetes</taxon>
        <taxon>Micrococcales</taxon>
        <taxon>Brevibacteriaceae</taxon>
        <taxon>Brevibacterium</taxon>
    </lineage>
</organism>
<dbReference type="RefSeq" id="WP_062862282.1">
    <property type="nucleotide sequence ID" value="NZ_CP014869.1"/>
</dbReference>
<dbReference type="InterPro" id="IPR016167">
    <property type="entry name" value="FAD-bd_PCMH_sub1"/>
</dbReference>
<dbReference type="KEGG" id="bly:A2T55_13955"/>
<dbReference type="Gene3D" id="3.30.390.50">
    <property type="entry name" value="CO dehydrogenase flavoprotein, C-terminal domain"/>
    <property type="match status" value="1"/>
</dbReference>